<dbReference type="Pfam" id="PF06742">
    <property type="entry name" value="DUF1214"/>
    <property type="match status" value="1"/>
</dbReference>
<organism evidence="5 6">
    <name type="scientific">Nocardia acididurans</name>
    <dbReference type="NCBI Taxonomy" id="2802282"/>
    <lineage>
        <taxon>Bacteria</taxon>
        <taxon>Bacillati</taxon>
        <taxon>Actinomycetota</taxon>
        <taxon>Actinomycetes</taxon>
        <taxon>Mycobacteriales</taxon>
        <taxon>Nocardiaceae</taxon>
        <taxon>Nocardia</taxon>
    </lineage>
</organism>
<gene>
    <name evidence="5" type="ORF">JK358_30255</name>
</gene>
<dbReference type="PANTHER" id="PTHR36509">
    <property type="entry name" value="BLL3101 PROTEIN"/>
    <property type="match status" value="1"/>
</dbReference>
<reference evidence="5 6" key="1">
    <citation type="submission" date="2021-01" db="EMBL/GenBank/DDBJ databases">
        <title>WGS of actinomycetes isolated from Thailand.</title>
        <authorList>
            <person name="Thawai C."/>
        </authorList>
    </citation>
    <scope>NUCLEOTIDE SEQUENCE [LARGE SCALE GENOMIC DNA]</scope>
    <source>
        <strain evidence="5 6">LPG 2</strain>
    </source>
</reference>
<dbReference type="Proteomes" id="UP000602198">
    <property type="component" value="Unassembled WGS sequence"/>
</dbReference>
<keyword evidence="2" id="KW-0732">Signal</keyword>
<dbReference type="EMBL" id="JAERRJ010000012">
    <property type="protein sequence ID" value="MBL1078694.1"/>
    <property type="molecule type" value="Genomic_DNA"/>
</dbReference>
<comment type="caution">
    <text evidence="5">The sequence shown here is derived from an EMBL/GenBank/DDBJ whole genome shotgun (WGS) entry which is preliminary data.</text>
</comment>
<evidence type="ECO:0000256" key="1">
    <source>
        <dbReference type="SAM" id="MobiDB-lite"/>
    </source>
</evidence>
<dbReference type="Gene3D" id="2.60.40.1610">
    <property type="entry name" value="Domain of unknown function DUF1254"/>
    <property type="match status" value="1"/>
</dbReference>
<dbReference type="InterPro" id="IPR037050">
    <property type="entry name" value="DUF1254_sf"/>
</dbReference>
<feature type="region of interest" description="Disordered" evidence="1">
    <location>
        <begin position="215"/>
        <end position="235"/>
    </location>
</feature>
<feature type="domain" description="DUF1214" evidence="3">
    <location>
        <begin position="347"/>
        <end position="451"/>
    </location>
</feature>
<dbReference type="SUPFAM" id="SSF160935">
    <property type="entry name" value="VPA0735-like"/>
    <property type="match status" value="1"/>
</dbReference>
<evidence type="ECO:0000259" key="3">
    <source>
        <dbReference type="Pfam" id="PF06742"/>
    </source>
</evidence>
<keyword evidence="6" id="KW-1185">Reference proteome</keyword>
<evidence type="ECO:0000313" key="5">
    <source>
        <dbReference type="EMBL" id="MBL1078694.1"/>
    </source>
</evidence>
<feature type="chain" id="PRO_5046030761" evidence="2">
    <location>
        <begin position="26"/>
        <end position="468"/>
    </location>
</feature>
<feature type="domain" description="DUF1254" evidence="4">
    <location>
        <begin position="81"/>
        <end position="209"/>
    </location>
</feature>
<dbReference type="InterPro" id="IPR010679">
    <property type="entry name" value="DUF1254"/>
</dbReference>
<evidence type="ECO:0000313" key="6">
    <source>
        <dbReference type="Proteomes" id="UP000602198"/>
    </source>
</evidence>
<dbReference type="PANTHER" id="PTHR36509:SF2">
    <property type="entry name" value="BLL3101 PROTEIN"/>
    <property type="match status" value="1"/>
</dbReference>
<proteinExistence type="predicted"/>
<evidence type="ECO:0000259" key="4">
    <source>
        <dbReference type="Pfam" id="PF06863"/>
    </source>
</evidence>
<feature type="compositionally biased region" description="Low complexity" evidence="1">
    <location>
        <begin position="224"/>
        <end position="235"/>
    </location>
</feature>
<dbReference type="RefSeq" id="WP_201954357.1">
    <property type="nucleotide sequence ID" value="NZ_JAERRJ010000012.1"/>
</dbReference>
<dbReference type="Pfam" id="PF06863">
    <property type="entry name" value="DUF1254"/>
    <property type="match status" value="1"/>
</dbReference>
<feature type="signal peptide" evidence="2">
    <location>
        <begin position="1"/>
        <end position="25"/>
    </location>
</feature>
<evidence type="ECO:0000256" key="2">
    <source>
        <dbReference type="SAM" id="SignalP"/>
    </source>
</evidence>
<sequence>MPVRKRRALLVTGVALTLVATGMVAACGKSEDTGSATTTSTSTDPKDIAADAYVYGFPLVLMDVTREAGTAGVPANRIAAVGPIDPAQNTVVMPNVDTVYASAWLDLAAEPIILQVPVMSDRYWLMQVMDAWTNTVHDPSSVNPHTDAGKSAPYAYAITGPNWSGTLPADVTRLSMPTEMAWLIGRIEYRDAADLPAAQARQRELIMTPLSAWERGERPAPMDSPATAQAVSPPQAVAQLDGRTFFDRLDRLMLANPPAAADAPALQRFERIGVKPGGTTDSVSVEALNAGMMTARDRIPAYRNPAAKNENGWAFATDLGAYGTNYDLRAHTAWTALGANLPKDAVYPQLTGDAGTPDAPKRYRLTFPQGKTPPAQAFWSLTAYTGDGYLVPNPAAVYSVGHQVPVTPGPDGTVELAIQAADPGSAVPQGNWLPIPESGKFGLTLRMYAPQGDALDGDWQPPALTPVD</sequence>
<name>A0ABS1MEK6_9NOCA</name>
<protein>
    <submittedName>
        <fullName evidence="5">DUF1254 domain-containing protein</fullName>
    </submittedName>
</protein>
<dbReference type="InterPro" id="IPR037049">
    <property type="entry name" value="DUF1214_C_sf"/>
</dbReference>
<dbReference type="PROSITE" id="PS51257">
    <property type="entry name" value="PROKAR_LIPOPROTEIN"/>
    <property type="match status" value="1"/>
</dbReference>
<dbReference type="InterPro" id="IPR010621">
    <property type="entry name" value="DUF1214"/>
</dbReference>
<dbReference type="Gene3D" id="2.60.120.600">
    <property type="entry name" value="Domain of unknown function DUF1214, C-terminal domain"/>
    <property type="match status" value="1"/>
</dbReference>
<accession>A0ABS1MEK6</accession>